<feature type="domain" description="HTH cro/C1-type" evidence="5">
    <location>
        <begin position="2"/>
        <end position="51"/>
    </location>
</feature>
<dbReference type="GO" id="GO:0003700">
    <property type="term" value="F:DNA-binding transcription factor activity"/>
    <property type="evidence" value="ECO:0007669"/>
    <property type="project" value="TreeGrafter"/>
</dbReference>
<dbReference type="KEGG" id="csr:Cspa_c02870"/>
<evidence type="ECO:0000259" key="4">
    <source>
        <dbReference type="PROSITE" id="PS50932"/>
    </source>
</evidence>
<dbReference type="InterPro" id="IPR046335">
    <property type="entry name" value="LacI/GalR-like_sensor"/>
</dbReference>
<dbReference type="InterPro" id="IPR001387">
    <property type="entry name" value="Cro/C1-type_HTH"/>
</dbReference>
<dbReference type="SMART" id="SM00354">
    <property type="entry name" value="HTH_LACI"/>
    <property type="match status" value="1"/>
</dbReference>
<keyword evidence="3" id="KW-0804">Transcription</keyword>
<dbReference type="PROSITE" id="PS00356">
    <property type="entry name" value="HTH_LACI_1"/>
    <property type="match status" value="1"/>
</dbReference>
<dbReference type="RefSeq" id="WP_015390431.1">
    <property type="nucleotide sequence ID" value="NC_020291.1"/>
</dbReference>
<dbReference type="eggNOG" id="COG1609">
    <property type="taxonomic scope" value="Bacteria"/>
</dbReference>
<dbReference type="SUPFAM" id="SSF53822">
    <property type="entry name" value="Periplasmic binding protein-like I"/>
    <property type="match status" value="1"/>
</dbReference>
<dbReference type="PROSITE" id="PS50943">
    <property type="entry name" value="HTH_CROC1"/>
    <property type="match status" value="1"/>
</dbReference>
<proteinExistence type="predicted"/>
<dbReference type="Proteomes" id="UP000011728">
    <property type="component" value="Chromosome"/>
</dbReference>
<evidence type="ECO:0000256" key="3">
    <source>
        <dbReference type="ARBA" id="ARBA00023163"/>
    </source>
</evidence>
<dbReference type="Gene3D" id="1.10.260.40">
    <property type="entry name" value="lambda repressor-like DNA-binding domains"/>
    <property type="match status" value="1"/>
</dbReference>
<reference evidence="6 7" key="1">
    <citation type="submission" date="2013-02" db="EMBL/GenBank/DDBJ databases">
        <title>Genome sequence of Clostridium saccharoperbutylacetonicum N1-4(HMT).</title>
        <authorList>
            <person name="Poehlein A."/>
            <person name="Daniel R."/>
        </authorList>
    </citation>
    <scope>NUCLEOTIDE SEQUENCE [LARGE SCALE GENOMIC DNA]</scope>
    <source>
        <strain evidence="7">N1-4(HMT)</strain>
    </source>
</reference>
<dbReference type="CDD" id="cd01392">
    <property type="entry name" value="HTH_LacI"/>
    <property type="match status" value="1"/>
</dbReference>
<dbReference type="Gene3D" id="3.40.50.2300">
    <property type="match status" value="2"/>
</dbReference>
<dbReference type="PANTHER" id="PTHR30146">
    <property type="entry name" value="LACI-RELATED TRANSCRIPTIONAL REPRESSOR"/>
    <property type="match status" value="1"/>
</dbReference>
<keyword evidence="7" id="KW-1185">Reference proteome</keyword>
<accession>M1LMS3</accession>
<dbReference type="Pfam" id="PF00356">
    <property type="entry name" value="LacI"/>
    <property type="match status" value="1"/>
</dbReference>
<keyword evidence="2" id="KW-0238">DNA-binding</keyword>
<dbReference type="InterPro" id="IPR000843">
    <property type="entry name" value="HTH_LacI"/>
</dbReference>
<dbReference type="InterPro" id="IPR010982">
    <property type="entry name" value="Lambda_DNA-bd_dom_sf"/>
</dbReference>
<evidence type="ECO:0000313" key="6">
    <source>
        <dbReference type="EMBL" id="AGF54105.1"/>
    </source>
</evidence>
<keyword evidence="1" id="KW-0805">Transcription regulation</keyword>
<dbReference type="OrthoDB" id="9788209at2"/>
<dbReference type="CDD" id="cd06294">
    <property type="entry name" value="PBP1_MalR-like"/>
    <property type="match status" value="1"/>
</dbReference>
<dbReference type="STRING" id="36745.CLSAP_02840"/>
<dbReference type="PANTHER" id="PTHR30146:SF109">
    <property type="entry name" value="HTH-TYPE TRANSCRIPTIONAL REGULATOR GALS"/>
    <property type="match status" value="1"/>
</dbReference>
<evidence type="ECO:0000256" key="2">
    <source>
        <dbReference type="ARBA" id="ARBA00023125"/>
    </source>
</evidence>
<dbReference type="PATRIC" id="fig|931276.5.peg.264"/>
<dbReference type="PROSITE" id="PS50932">
    <property type="entry name" value="HTH_LACI_2"/>
    <property type="match status" value="1"/>
</dbReference>
<gene>
    <name evidence="6" type="primary">malR1</name>
    <name evidence="6" type="ORF">Cspa_c02870</name>
</gene>
<dbReference type="SUPFAM" id="SSF47413">
    <property type="entry name" value="lambda repressor-like DNA-binding domains"/>
    <property type="match status" value="1"/>
</dbReference>
<name>M1LMS3_9CLOT</name>
<evidence type="ECO:0000259" key="5">
    <source>
        <dbReference type="PROSITE" id="PS50943"/>
    </source>
</evidence>
<sequence length="333" mass="37720">MKVTIKEVAREANVSPSTVSRVISNSSQISEETKERVREAINKLKYKPNAIARSLANQKSRILGVVLPNESQDLITNTFFIQAMKGMSRYAQNKKYYITYAFSEDEKTELEYINNFITSNLVDGICLLRARADDKSIKFLKDAEFPFVVIGRPEEADGVLWVDNDNFQATYNLVNELIKKGHKSIAFLGAKKEWNVTKDRFNGFKVACEINGISIQDKMVVMMNDFNEDEGKIGAIKLLENATPTAIIAEDDILAFGILKVLREKNIKNIEVVGFNNNPLSEFQNPSLSSIDINADELGYFAVKILIEHLEKSEMLINHHIVDSKLIKRESFK</sequence>
<dbReference type="EMBL" id="CP004121">
    <property type="protein sequence ID" value="AGF54105.1"/>
    <property type="molecule type" value="Genomic_DNA"/>
</dbReference>
<feature type="domain" description="HTH lacI-type" evidence="4">
    <location>
        <begin position="3"/>
        <end position="57"/>
    </location>
</feature>
<organism evidence="6 7">
    <name type="scientific">Clostridium saccharoperbutylacetonicum N1-4(HMT)</name>
    <dbReference type="NCBI Taxonomy" id="931276"/>
    <lineage>
        <taxon>Bacteria</taxon>
        <taxon>Bacillati</taxon>
        <taxon>Bacillota</taxon>
        <taxon>Clostridia</taxon>
        <taxon>Eubacteriales</taxon>
        <taxon>Clostridiaceae</taxon>
        <taxon>Clostridium</taxon>
    </lineage>
</organism>
<evidence type="ECO:0000313" key="7">
    <source>
        <dbReference type="Proteomes" id="UP000011728"/>
    </source>
</evidence>
<dbReference type="Pfam" id="PF13377">
    <property type="entry name" value="Peripla_BP_3"/>
    <property type="match status" value="1"/>
</dbReference>
<evidence type="ECO:0000256" key="1">
    <source>
        <dbReference type="ARBA" id="ARBA00023015"/>
    </source>
</evidence>
<dbReference type="GO" id="GO:0000976">
    <property type="term" value="F:transcription cis-regulatory region binding"/>
    <property type="evidence" value="ECO:0007669"/>
    <property type="project" value="TreeGrafter"/>
</dbReference>
<dbReference type="InterPro" id="IPR028082">
    <property type="entry name" value="Peripla_BP_I"/>
</dbReference>
<dbReference type="AlphaFoldDB" id="M1LMS3"/>
<dbReference type="HOGENOM" id="CLU_037628_6_2_9"/>
<protein>
    <submittedName>
        <fullName evidence="6">HTH-type transcriptional regulator MalR</fullName>
    </submittedName>
</protein>